<sequence>MIDIKPMVSGIFFILLKSSSHEMKNAPHGMCSRVSVVDFAPARRYLHQNLEYCVY</sequence>
<keyword evidence="2" id="KW-1185">Reference proteome</keyword>
<dbReference type="Proteomes" id="UP000199315">
    <property type="component" value="Unassembled WGS sequence"/>
</dbReference>
<gene>
    <name evidence="1" type="ORF">SAMN05421730_100579</name>
</gene>
<proteinExistence type="predicted"/>
<dbReference type="EMBL" id="FMKA01000005">
    <property type="protein sequence ID" value="SCP96550.1"/>
    <property type="molecule type" value="Genomic_DNA"/>
</dbReference>
<evidence type="ECO:0000313" key="1">
    <source>
        <dbReference type="EMBL" id="SCP96550.1"/>
    </source>
</evidence>
<dbReference type="AlphaFoldDB" id="A0A1D3TS23"/>
<name>A0A1D3TS23_9FIRM</name>
<protein>
    <submittedName>
        <fullName evidence="1">Uncharacterized protein</fullName>
    </submittedName>
</protein>
<evidence type="ECO:0000313" key="2">
    <source>
        <dbReference type="Proteomes" id="UP000199315"/>
    </source>
</evidence>
<organism evidence="1 2">
    <name type="scientific">Anaerobium acetethylicum</name>
    <dbReference type="NCBI Taxonomy" id="1619234"/>
    <lineage>
        <taxon>Bacteria</taxon>
        <taxon>Bacillati</taxon>
        <taxon>Bacillota</taxon>
        <taxon>Clostridia</taxon>
        <taxon>Lachnospirales</taxon>
        <taxon>Lachnospiraceae</taxon>
        <taxon>Anaerobium</taxon>
    </lineage>
</organism>
<accession>A0A1D3TS23</accession>
<dbReference type="STRING" id="1619234.SAMN05421730_100579"/>
<reference evidence="1 2" key="1">
    <citation type="submission" date="2016-09" db="EMBL/GenBank/DDBJ databases">
        <authorList>
            <person name="Capua I."/>
            <person name="De Benedictis P."/>
            <person name="Joannis T."/>
            <person name="Lombin L.H."/>
            <person name="Cattoli G."/>
        </authorList>
    </citation>
    <scope>NUCLEOTIDE SEQUENCE [LARGE SCALE GENOMIC DNA]</scope>
    <source>
        <strain evidence="1 2">GluBS11</strain>
    </source>
</reference>